<gene>
    <name evidence="6" type="ORF">ACFQI8_00035</name>
</gene>
<dbReference type="EMBL" id="JBHTAB010000001">
    <property type="protein sequence ID" value="MFC7127791.1"/>
    <property type="molecule type" value="Genomic_DNA"/>
</dbReference>
<dbReference type="InterPro" id="IPR050287">
    <property type="entry name" value="MTA/SAH_deaminase"/>
</dbReference>
<keyword evidence="7" id="KW-1185">Reference proteome</keyword>
<dbReference type="Gene3D" id="3.20.20.140">
    <property type="entry name" value="Metal-dependent hydrolases"/>
    <property type="match status" value="1"/>
</dbReference>
<evidence type="ECO:0000259" key="5">
    <source>
        <dbReference type="Pfam" id="PF22039"/>
    </source>
</evidence>
<evidence type="ECO:0000313" key="6">
    <source>
        <dbReference type="EMBL" id="MFC7127791.1"/>
    </source>
</evidence>
<organism evidence="6 7">
    <name type="scientific">Haloferax chudinovii</name>
    <dbReference type="NCBI Taxonomy" id="1109010"/>
    <lineage>
        <taxon>Archaea</taxon>
        <taxon>Methanobacteriati</taxon>
        <taxon>Methanobacteriota</taxon>
        <taxon>Stenosarchaea group</taxon>
        <taxon>Halobacteria</taxon>
        <taxon>Halobacteriales</taxon>
        <taxon>Haloferacaceae</taxon>
        <taxon>Haloferax</taxon>
    </lineage>
</organism>
<feature type="domain" description="Amidohydrolase-related" evidence="4">
    <location>
        <begin position="50"/>
        <end position="404"/>
    </location>
</feature>
<dbReference type="GO" id="GO:0016814">
    <property type="term" value="F:hydrolase activity, acting on carbon-nitrogen (but not peptide) bonds, in cyclic amidines"/>
    <property type="evidence" value="ECO:0007669"/>
    <property type="project" value="UniProtKB-ARBA"/>
</dbReference>
<dbReference type="Gene3D" id="2.30.40.10">
    <property type="entry name" value="Urease, subunit C, domain 1"/>
    <property type="match status" value="1"/>
</dbReference>
<dbReference type="NCBIfam" id="NF005557">
    <property type="entry name" value="PRK07228.1"/>
    <property type="match status" value="1"/>
</dbReference>
<dbReference type="CDD" id="cd01298">
    <property type="entry name" value="ATZ_TRZ_like"/>
    <property type="match status" value="1"/>
</dbReference>
<accession>A0ABD5XDU5</accession>
<keyword evidence="2" id="KW-0378">Hydrolase</keyword>
<evidence type="ECO:0000256" key="3">
    <source>
        <dbReference type="ARBA" id="ARBA00022833"/>
    </source>
</evidence>
<dbReference type="Proteomes" id="UP001596460">
    <property type="component" value="Unassembled WGS sequence"/>
</dbReference>
<dbReference type="PANTHER" id="PTHR43794">
    <property type="entry name" value="AMINOHYDROLASE SSNA-RELATED"/>
    <property type="match status" value="1"/>
</dbReference>
<dbReference type="InterPro" id="IPR006680">
    <property type="entry name" value="Amidohydro-rel"/>
</dbReference>
<dbReference type="SUPFAM" id="SSF51556">
    <property type="entry name" value="Metallo-dependent hydrolases"/>
    <property type="match status" value="1"/>
</dbReference>
<evidence type="ECO:0000259" key="4">
    <source>
        <dbReference type="Pfam" id="PF01979"/>
    </source>
</evidence>
<dbReference type="RefSeq" id="WP_390242011.1">
    <property type="nucleotide sequence ID" value="NZ_JBHTAB010000001.1"/>
</dbReference>
<dbReference type="Pfam" id="PF22039">
    <property type="entry name" value="HUTI_composite_bact"/>
    <property type="match status" value="1"/>
</dbReference>
<comment type="caution">
    <text evidence="6">The sequence shown here is derived from an EMBL/GenBank/DDBJ whole genome shotgun (WGS) entry which is preliminary data.</text>
</comment>
<dbReference type="InterPro" id="IPR011059">
    <property type="entry name" value="Metal-dep_hydrolase_composite"/>
</dbReference>
<reference evidence="6 7" key="1">
    <citation type="journal article" date="2019" name="Int. J. Syst. Evol. Microbiol.">
        <title>The Global Catalogue of Microorganisms (GCM) 10K type strain sequencing project: providing services to taxonomists for standard genome sequencing and annotation.</title>
        <authorList>
            <consortium name="The Broad Institute Genomics Platform"/>
            <consortium name="The Broad Institute Genome Sequencing Center for Infectious Disease"/>
            <person name="Wu L."/>
            <person name="Ma J."/>
        </authorList>
    </citation>
    <scope>NUCLEOTIDE SEQUENCE [LARGE SCALE GENOMIC DNA]</scope>
    <source>
        <strain evidence="6 7">DSM 26526</strain>
    </source>
</reference>
<dbReference type="AlphaFoldDB" id="A0ABD5XDU5"/>
<protein>
    <submittedName>
        <fullName evidence="6">5'-deoxyadenosine deaminase</fullName>
    </submittedName>
</protein>
<dbReference type="InterPro" id="IPR032466">
    <property type="entry name" value="Metal_Hydrolase"/>
</dbReference>
<evidence type="ECO:0000313" key="7">
    <source>
        <dbReference type="Proteomes" id="UP001596460"/>
    </source>
</evidence>
<dbReference type="GO" id="GO:0019239">
    <property type="term" value="F:deaminase activity"/>
    <property type="evidence" value="ECO:0007669"/>
    <property type="project" value="UniProtKB-ARBA"/>
</dbReference>
<proteinExistence type="predicted"/>
<sequence length="437" mass="46912">MLLAGTVVADASTIIEEGAVVVDGDRIVAVGAHAELTERYPDHERREFGIVAPGLVGGHVHSVQSLGRGIADDTELLDWLFDHVLPMEAGLDAEGMRVAAELGYLECIESGTTTVVDHLSVRHAAQAFEAAGEMGIRGRIGKVLMDTNAPEGLQEDTDAGLAESERLIERYHDGFDGRIQYAVTPRFAVTCSEACLRGARALADRHEGVRIHTHASENRDEIATVEAETGMRNIHWLDEVGITGDDVVLAHCVHTDDSEREVLAETGTHVTYCPSSNMKLASGIAPIPDYLDRGINVALGNDGPPCNNTLDPFTEMRQASLLQKVDALDPTSTPASTVFEMATRNGAKAAGFDRVGELREGWKADIVGIDTDRTRATPLHDALSHLVFAAHGDDVLFTMVDGDVLYDGGEHVRADADDIRKRARAVADGLDSAPTSD</sequence>
<keyword evidence="3" id="KW-0862">Zinc</keyword>
<dbReference type="SUPFAM" id="SSF51338">
    <property type="entry name" value="Composite domain of metallo-dependent hydrolases"/>
    <property type="match status" value="1"/>
</dbReference>
<feature type="domain" description="Aminodeoxyfutalosine deaminase/Imidazolonepropionase-like composite" evidence="5">
    <location>
        <begin position="18"/>
        <end position="42"/>
    </location>
</feature>
<dbReference type="GO" id="GO:0046872">
    <property type="term" value="F:metal ion binding"/>
    <property type="evidence" value="ECO:0007669"/>
    <property type="project" value="UniProtKB-KW"/>
</dbReference>
<dbReference type="InterPro" id="IPR054418">
    <property type="entry name" value="MQNX/HUTI_composite_N"/>
</dbReference>
<evidence type="ECO:0000256" key="2">
    <source>
        <dbReference type="ARBA" id="ARBA00022801"/>
    </source>
</evidence>
<evidence type="ECO:0000256" key="1">
    <source>
        <dbReference type="ARBA" id="ARBA00022723"/>
    </source>
</evidence>
<dbReference type="Pfam" id="PF01979">
    <property type="entry name" value="Amidohydro_1"/>
    <property type="match status" value="1"/>
</dbReference>
<name>A0ABD5XDU5_9EURY</name>
<dbReference type="FunFam" id="3.20.20.140:FF:000014">
    <property type="entry name" value="5-methylthioadenosine/S-adenosylhomocysteine deaminase"/>
    <property type="match status" value="1"/>
</dbReference>
<keyword evidence="1" id="KW-0479">Metal-binding</keyword>
<dbReference type="PANTHER" id="PTHR43794:SF11">
    <property type="entry name" value="AMIDOHYDROLASE-RELATED DOMAIN-CONTAINING PROTEIN"/>
    <property type="match status" value="1"/>
</dbReference>